<dbReference type="EMBL" id="CAJVRL010000076">
    <property type="protein sequence ID" value="CAG8957034.1"/>
    <property type="molecule type" value="Genomic_DNA"/>
</dbReference>
<dbReference type="Proteomes" id="UP000696280">
    <property type="component" value="Unassembled WGS sequence"/>
</dbReference>
<keyword evidence="1" id="KW-0732">Signal</keyword>
<reference evidence="2" key="1">
    <citation type="submission" date="2021-07" db="EMBL/GenBank/DDBJ databases">
        <authorList>
            <person name="Durling M."/>
        </authorList>
    </citation>
    <scope>NUCLEOTIDE SEQUENCE</scope>
</reference>
<protein>
    <submittedName>
        <fullName evidence="2">Uncharacterized protein</fullName>
    </submittedName>
</protein>
<name>A0A9N9PKF2_9HELO</name>
<accession>A0A9N9PKF2</accession>
<organism evidence="2 3">
    <name type="scientific">Hymenoscyphus fraxineus</name>
    <dbReference type="NCBI Taxonomy" id="746836"/>
    <lineage>
        <taxon>Eukaryota</taxon>
        <taxon>Fungi</taxon>
        <taxon>Dikarya</taxon>
        <taxon>Ascomycota</taxon>
        <taxon>Pezizomycotina</taxon>
        <taxon>Leotiomycetes</taxon>
        <taxon>Helotiales</taxon>
        <taxon>Helotiaceae</taxon>
        <taxon>Hymenoscyphus</taxon>
    </lineage>
</organism>
<feature type="chain" id="PRO_5040354760" evidence="1">
    <location>
        <begin position="19"/>
        <end position="75"/>
    </location>
</feature>
<dbReference type="AlphaFoldDB" id="A0A9N9PKF2"/>
<evidence type="ECO:0000313" key="2">
    <source>
        <dbReference type="EMBL" id="CAG8957034.1"/>
    </source>
</evidence>
<evidence type="ECO:0000313" key="3">
    <source>
        <dbReference type="Proteomes" id="UP000696280"/>
    </source>
</evidence>
<evidence type="ECO:0000256" key="1">
    <source>
        <dbReference type="SAM" id="SignalP"/>
    </source>
</evidence>
<proteinExistence type="predicted"/>
<gene>
    <name evidence="2" type="ORF">HYFRA_00012515</name>
</gene>
<sequence>MQFNFAATVLLFIGLAQAAPAIVARASCPPGAPTPIGSSGLCTKYDSSPNNACALDAKAAAGTYSLCSDAKWQKP</sequence>
<keyword evidence="3" id="KW-1185">Reference proteome</keyword>
<feature type="signal peptide" evidence="1">
    <location>
        <begin position="1"/>
        <end position="18"/>
    </location>
</feature>
<comment type="caution">
    <text evidence="2">The sequence shown here is derived from an EMBL/GenBank/DDBJ whole genome shotgun (WGS) entry which is preliminary data.</text>
</comment>